<dbReference type="AlphaFoldDB" id="A0A3L6T2F5"/>
<evidence type="ECO:0000259" key="8">
    <source>
        <dbReference type="PROSITE" id="PS50811"/>
    </source>
</evidence>
<comment type="similarity">
    <text evidence="6">Belongs to the WRKY group III family.</text>
</comment>
<evidence type="ECO:0000256" key="4">
    <source>
        <dbReference type="ARBA" id="ARBA00023163"/>
    </source>
</evidence>
<dbReference type="OrthoDB" id="1888929at2759"/>
<dbReference type="GO" id="GO:0043565">
    <property type="term" value="F:sequence-specific DNA binding"/>
    <property type="evidence" value="ECO:0007669"/>
    <property type="project" value="InterPro"/>
</dbReference>
<keyword evidence="5" id="KW-0539">Nucleus</keyword>
<keyword evidence="10" id="KW-1185">Reference proteome</keyword>
<dbReference type="Proteomes" id="UP000275267">
    <property type="component" value="Unassembled WGS sequence"/>
</dbReference>
<dbReference type="InterPro" id="IPR036576">
    <property type="entry name" value="WRKY_dom_sf"/>
</dbReference>
<evidence type="ECO:0000313" key="9">
    <source>
        <dbReference type="EMBL" id="RLN29594.1"/>
    </source>
</evidence>
<dbReference type="FunFam" id="2.20.25.80:FF:000009">
    <property type="entry name" value="WRKY transcription factor 53"/>
    <property type="match status" value="1"/>
</dbReference>
<dbReference type="GO" id="GO:0005634">
    <property type="term" value="C:nucleus"/>
    <property type="evidence" value="ECO:0007669"/>
    <property type="project" value="UniProtKB-SubCell"/>
</dbReference>
<proteinExistence type="inferred from homology"/>
<organism evidence="9 10">
    <name type="scientific">Panicum miliaceum</name>
    <name type="common">Proso millet</name>
    <name type="synonym">Broomcorn millet</name>
    <dbReference type="NCBI Taxonomy" id="4540"/>
    <lineage>
        <taxon>Eukaryota</taxon>
        <taxon>Viridiplantae</taxon>
        <taxon>Streptophyta</taxon>
        <taxon>Embryophyta</taxon>
        <taxon>Tracheophyta</taxon>
        <taxon>Spermatophyta</taxon>
        <taxon>Magnoliopsida</taxon>
        <taxon>Liliopsida</taxon>
        <taxon>Poales</taxon>
        <taxon>Poaceae</taxon>
        <taxon>PACMAD clade</taxon>
        <taxon>Panicoideae</taxon>
        <taxon>Panicodae</taxon>
        <taxon>Paniceae</taxon>
        <taxon>Panicinae</taxon>
        <taxon>Panicum</taxon>
        <taxon>Panicum sect. Panicum</taxon>
    </lineage>
</organism>
<dbReference type="GO" id="GO:0010150">
    <property type="term" value="P:leaf senescence"/>
    <property type="evidence" value="ECO:0007669"/>
    <property type="project" value="UniProtKB-ARBA"/>
</dbReference>
<evidence type="ECO:0000256" key="6">
    <source>
        <dbReference type="ARBA" id="ARBA00060850"/>
    </source>
</evidence>
<evidence type="ECO:0000256" key="7">
    <source>
        <dbReference type="SAM" id="MobiDB-lite"/>
    </source>
</evidence>
<dbReference type="EMBL" id="PQIB02000003">
    <property type="protein sequence ID" value="RLN29594.1"/>
    <property type="molecule type" value="Genomic_DNA"/>
</dbReference>
<dbReference type="InterPro" id="IPR044810">
    <property type="entry name" value="WRKY_plant"/>
</dbReference>
<dbReference type="PROSITE" id="PS50811">
    <property type="entry name" value="WRKY"/>
    <property type="match status" value="1"/>
</dbReference>
<comment type="caution">
    <text evidence="9">The sequence shown here is derived from an EMBL/GenBank/DDBJ whole genome shotgun (WGS) entry which is preliminary data.</text>
</comment>
<dbReference type="GO" id="GO:0042542">
    <property type="term" value="P:response to hydrogen peroxide"/>
    <property type="evidence" value="ECO:0007669"/>
    <property type="project" value="UniProtKB-ARBA"/>
</dbReference>
<keyword evidence="4" id="KW-0804">Transcription</keyword>
<dbReference type="GO" id="GO:0003700">
    <property type="term" value="F:DNA-binding transcription factor activity"/>
    <property type="evidence" value="ECO:0007669"/>
    <property type="project" value="InterPro"/>
</dbReference>
<evidence type="ECO:0000256" key="3">
    <source>
        <dbReference type="ARBA" id="ARBA00023125"/>
    </source>
</evidence>
<accession>A0A3L6T2F5</accession>
<evidence type="ECO:0000256" key="5">
    <source>
        <dbReference type="ARBA" id="ARBA00023242"/>
    </source>
</evidence>
<dbReference type="SUPFAM" id="SSF118290">
    <property type="entry name" value="WRKY DNA-binding domain"/>
    <property type="match status" value="1"/>
</dbReference>
<name>A0A3L6T2F5_PANMI</name>
<sequence length="287" mass="31032">MDVCGGEKRALASELAQVQAMVRELEARMDQDLPAAARELCGELASSVDRSIRIARACGWDSPGSRDGSPRSDGAQHPAAGGGGNSQSKRRQVERSALRAFVSSKGTPCVRTQVRVAAVQDMAPLDDGLSWRKYGKKDILGAMYPRAYFRCTHRHSQGCPATKHVQRADGDPLLYDVVYHGAHACAQAAHPAAEHLRRQLQPEGHADAGQEQSSPLAPETEGLQAGLEPMGAGADFGGYCPLLSPTGLEWQLRSSYAAGGLGVGMDYYEPHFEEFYTNATDPFQWEY</sequence>
<protein>
    <submittedName>
        <fullName evidence="9">WRKY transcription factor 30 isoform X1</fullName>
    </submittedName>
</protein>
<gene>
    <name evidence="9" type="ORF">C2845_PM05G28800</name>
</gene>
<dbReference type="GO" id="GO:0009751">
    <property type="term" value="P:response to salicylic acid"/>
    <property type="evidence" value="ECO:0007669"/>
    <property type="project" value="UniProtKB-ARBA"/>
</dbReference>
<feature type="domain" description="WRKY" evidence="8">
    <location>
        <begin position="120"/>
        <end position="183"/>
    </location>
</feature>
<evidence type="ECO:0000256" key="1">
    <source>
        <dbReference type="ARBA" id="ARBA00004123"/>
    </source>
</evidence>
<dbReference type="InterPro" id="IPR003657">
    <property type="entry name" value="WRKY_dom"/>
</dbReference>
<keyword evidence="2" id="KW-0805">Transcription regulation</keyword>
<dbReference type="STRING" id="4540.A0A3L6T2F5"/>
<keyword evidence="3" id="KW-0238">DNA-binding</keyword>
<evidence type="ECO:0000256" key="2">
    <source>
        <dbReference type="ARBA" id="ARBA00023015"/>
    </source>
</evidence>
<reference evidence="10" key="1">
    <citation type="journal article" date="2019" name="Nat. Commun.">
        <title>The genome of broomcorn millet.</title>
        <authorList>
            <person name="Zou C."/>
            <person name="Miki D."/>
            <person name="Li D."/>
            <person name="Tang Q."/>
            <person name="Xiao L."/>
            <person name="Rajput S."/>
            <person name="Deng P."/>
            <person name="Jia W."/>
            <person name="Huang R."/>
            <person name="Zhang M."/>
            <person name="Sun Y."/>
            <person name="Hu J."/>
            <person name="Fu X."/>
            <person name="Schnable P.S."/>
            <person name="Li F."/>
            <person name="Zhang H."/>
            <person name="Feng B."/>
            <person name="Zhu X."/>
            <person name="Liu R."/>
            <person name="Schnable J.C."/>
            <person name="Zhu J.-K."/>
            <person name="Zhang H."/>
        </authorList>
    </citation>
    <scope>NUCLEOTIDE SEQUENCE [LARGE SCALE GENOMIC DNA]</scope>
</reference>
<dbReference type="Gene3D" id="2.20.25.80">
    <property type="entry name" value="WRKY domain"/>
    <property type="match status" value="1"/>
</dbReference>
<dbReference type="PANTHER" id="PTHR31282">
    <property type="entry name" value="WRKY TRANSCRIPTION FACTOR 21-RELATED"/>
    <property type="match status" value="1"/>
</dbReference>
<feature type="region of interest" description="Disordered" evidence="7">
    <location>
        <begin position="59"/>
        <end position="96"/>
    </location>
</feature>
<evidence type="ECO:0000313" key="10">
    <source>
        <dbReference type="Proteomes" id="UP000275267"/>
    </source>
</evidence>
<dbReference type="SMART" id="SM00774">
    <property type="entry name" value="WRKY"/>
    <property type="match status" value="1"/>
</dbReference>
<dbReference type="Pfam" id="PF03106">
    <property type="entry name" value="WRKY"/>
    <property type="match status" value="1"/>
</dbReference>
<comment type="subcellular location">
    <subcellularLocation>
        <location evidence="1">Nucleus</location>
    </subcellularLocation>
</comment>
<dbReference type="GO" id="GO:0010193">
    <property type="term" value="P:response to ozone"/>
    <property type="evidence" value="ECO:0007669"/>
    <property type="project" value="UniProtKB-ARBA"/>
</dbReference>